<evidence type="ECO:0000259" key="2">
    <source>
        <dbReference type="PROSITE" id="PS50263"/>
    </source>
</evidence>
<dbReference type="Pfam" id="PF00583">
    <property type="entry name" value="Acetyltransf_1"/>
    <property type="match status" value="1"/>
</dbReference>
<dbReference type="InterPro" id="IPR000182">
    <property type="entry name" value="GNAT_dom"/>
</dbReference>
<keyword evidence="4" id="KW-0378">Hydrolase</keyword>
<dbReference type="CDD" id="cd04301">
    <property type="entry name" value="NAT_SF"/>
    <property type="match status" value="1"/>
</dbReference>
<evidence type="ECO:0000313" key="4">
    <source>
        <dbReference type="EMBL" id="QHJ12776.1"/>
    </source>
</evidence>
<dbReference type="CDD" id="cd07574">
    <property type="entry name" value="nitrilase_Rim1_like"/>
    <property type="match status" value="1"/>
</dbReference>
<dbReference type="KEGG" id="pmes:FX988_03034"/>
<dbReference type="GO" id="GO:0016787">
    <property type="term" value="F:hydrolase activity"/>
    <property type="evidence" value="ECO:0007669"/>
    <property type="project" value="UniProtKB-KW"/>
</dbReference>
<evidence type="ECO:0000256" key="1">
    <source>
        <dbReference type="ARBA" id="ARBA00010613"/>
    </source>
</evidence>
<dbReference type="InterPro" id="IPR036526">
    <property type="entry name" value="C-N_Hydrolase_sf"/>
</dbReference>
<proteinExistence type="inferred from homology"/>
<name>A0A857JMN4_9ALTE</name>
<dbReference type="InterPro" id="IPR001110">
    <property type="entry name" value="UPF0012_CS"/>
</dbReference>
<feature type="domain" description="CN hydrolase" evidence="2">
    <location>
        <begin position="234"/>
        <end position="489"/>
    </location>
</feature>
<evidence type="ECO:0000313" key="5">
    <source>
        <dbReference type="Proteomes" id="UP000464524"/>
    </source>
</evidence>
<comment type="similarity">
    <text evidence="1">Belongs to the carbon-nitrogen hydrolase superfamily. NIT1/NIT2 family.</text>
</comment>
<dbReference type="PANTHER" id="PTHR23088">
    <property type="entry name" value="NITRILASE-RELATED"/>
    <property type="match status" value="1"/>
</dbReference>
<gene>
    <name evidence="4" type="ORF">FX988_03034</name>
</gene>
<dbReference type="OrthoDB" id="9811121at2"/>
<dbReference type="Pfam" id="PF00795">
    <property type="entry name" value="CN_hydrolase"/>
    <property type="match status" value="1"/>
</dbReference>
<reference evidence="4 5" key="1">
    <citation type="submission" date="2019-12" db="EMBL/GenBank/DDBJ databases">
        <title>Genome sequencing and assembly of endphytes of Porphyra tenera.</title>
        <authorList>
            <person name="Park J.M."/>
            <person name="Shin R."/>
            <person name="Jo S.H."/>
        </authorList>
    </citation>
    <scope>NUCLEOTIDE SEQUENCE [LARGE SCALE GENOMIC DNA]</scope>
    <source>
        <strain evidence="4 5">GPM4</strain>
    </source>
</reference>
<dbReference type="InterPro" id="IPR003010">
    <property type="entry name" value="C-N_Hydrolase"/>
</dbReference>
<dbReference type="InterPro" id="IPR016181">
    <property type="entry name" value="Acyl_CoA_acyltransferase"/>
</dbReference>
<dbReference type="AlphaFoldDB" id="A0A857JMN4"/>
<dbReference type="EMBL" id="CP047656">
    <property type="protein sequence ID" value="QHJ12776.1"/>
    <property type="molecule type" value="Genomic_DNA"/>
</dbReference>
<dbReference type="Gene3D" id="3.60.110.10">
    <property type="entry name" value="Carbon-nitrogen hydrolase"/>
    <property type="match status" value="1"/>
</dbReference>
<dbReference type="SUPFAM" id="SSF56317">
    <property type="entry name" value="Carbon-nitrogen hydrolase"/>
    <property type="match status" value="1"/>
</dbReference>
<dbReference type="EC" id="3.5.1.-" evidence="4"/>
<protein>
    <submittedName>
        <fullName evidence="4">Deaminated glutathione amidase</fullName>
        <ecNumber evidence="4">3.5.1.-</ecNumber>
    </submittedName>
</protein>
<dbReference type="PROSITE" id="PS51186">
    <property type="entry name" value="GNAT"/>
    <property type="match status" value="1"/>
</dbReference>
<dbReference type="Gene3D" id="3.40.630.30">
    <property type="match status" value="1"/>
</dbReference>
<evidence type="ECO:0000259" key="3">
    <source>
        <dbReference type="PROSITE" id="PS51186"/>
    </source>
</evidence>
<organism evidence="4 5">
    <name type="scientific">Paraglaciecola mesophila</name>
    <dbReference type="NCBI Taxonomy" id="197222"/>
    <lineage>
        <taxon>Bacteria</taxon>
        <taxon>Pseudomonadati</taxon>
        <taxon>Pseudomonadota</taxon>
        <taxon>Gammaproteobacteria</taxon>
        <taxon>Alteromonadales</taxon>
        <taxon>Alteromonadaceae</taxon>
        <taxon>Paraglaciecola</taxon>
    </lineage>
</organism>
<dbReference type="PANTHER" id="PTHR23088:SF50">
    <property type="entry name" value="HYDROLASE YHCX"/>
    <property type="match status" value="1"/>
</dbReference>
<dbReference type="RefSeq" id="WP_160180954.1">
    <property type="nucleotide sequence ID" value="NZ_CP047656.1"/>
</dbReference>
<dbReference type="SUPFAM" id="SSF55729">
    <property type="entry name" value="Acyl-CoA N-acyltransferases (Nat)"/>
    <property type="match status" value="1"/>
</dbReference>
<dbReference type="PROSITE" id="PS01227">
    <property type="entry name" value="UPF0012"/>
    <property type="match status" value="1"/>
</dbReference>
<keyword evidence="5" id="KW-1185">Reference proteome</keyword>
<sequence length="520" mass="59614">MHDNNCSTPSMEDPEHILELRHLTIDDYADVKELMDIVYSQVGGAWPLKNFQSQLNVFPEGQICIEDKGKVVAAAISVIIEYDKFGDKHTYEDITGDAYMSTHDPKGDVLYGVDLFVSPEYRGLRLGRRLYEARKEVCRNLNLKSIVAGGRIPNYTKYAAQMSPYEYVELVKSKDIHDPILTFQLSNGFEVKQLLKAYFPEDKASRGYATLLQWHNIYYDPEEPELLGSQRNSARIGCIQWQMRYFNDVPELLQQVEYFVDALSDYKCDVALFPEFFNAPLMGIKQADTSIDAIWNLATYTDEILTEISRLAVSYNINVIAGSVPVIEENELYNVSYFCHRDGRVESQYKLHPTPHEKKDWIMQGGNQLQAFDTDFGKVGILICYDVEFPELGRILAEQDIQILFVPFWTDTKNGYLRVRRCSQARAIENECYVAIAGSVGNLPKVDNVDIQYGQTAVFSPSDFSFPHDAIVSETTPNTEMTLIVDLDFDKLKQLKNEGSVRNYLDRRRDLYEVKWKGPK</sequence>
<feature type="domain" description="N-acetyltransferase" evidence="3">
    <location>
        <begin position="18"/>
        <end position="213"/>
    </location>
</feature>
<dbReference type="GO" id="GO:0016747">
    <property type="term" value="F:acyltransferase activity, transferring groups other than amino-acyl groups"/>
    <property type="evidence" value="ECO:0007669"/>
    <property type="project" value="InterPro"/>
</dbReference>
<dbReference type="Proteomes" id="UP000464524">
    <property type="component" value="Chromosome"/>
</dbReference>
<accession>A0A857JMN4</accession>
<dbReference type="PROSITE" id="PS50263">
    <property type="entry name" value="CN_HYDROLASE"/>
    <property type="match status" value="1"/>
</dbReference>